<protein>
    <submittedName>
        <fullName evidence="1">Uncharacterized protein</fullName>
    </submittedName>
</protein>
<gene>
    <name evidence="1" type="ORF">E1956_18755</name>
</gene>
<evidence type="ECO:0000313" key="1">
    <source>
        <dbReference type="EMBL" id="QBQ99246.1"/>
    </source>
</evidence>
<dbReference type="Proteomes" id="UP000295727">
    <property type="component" value="Chromosome 2"/>
</dbReference>
<sequence length="113" mass="12736">MKQRTKPHISFFMRGDSAFVRVDISHLPCGVASVVEGPISKKRGDRRMRGVRRAFSNAVYAAHLRGWNALTGQTLPTVNWDWGRGRPQRDHVAGYAEYKARRLAEMKAAGVEL</sequence>
<keyword evidence="2" id="KW-1185">Reference proteome</keyword>
<accession>A0A4P7CWS7</accession>
<dbReference type="AlphaFoldDB" id="A0A4P7CWS7"/>
<organism evidence="1 2">
    <name type="scientific">Paraburkholderia pallida</name>
    <dbReference type="NCBI Taxonomy" id="2547399"/>
    <lineage>
        <taxon>Bacteria</taxon>
        <taxon>Pseudomonadati</taxon>
        <taxon>Pseudomonadota</taxon>
        <taxon>Betaproteobacteria</taxon>
        <taxon>Burkholderiales</taxon>
        <taxon>Burkholderiaceae</taxon>
        <taxon>Paraburkholderia</taxon>
    </lineage>
</organism>
<dbReference type="RefSeq" id="WP_134751823.1">
    <property type="nucleotide sequence ID" value="NZ_CP038149.1"/>
</dbReference>
<dbReference type="KEGG" id="ppai:E1956_18755"/>
<dbReference type="EMBL" id="CP038149">
    <property type="protein sequence ID" value="QBQ99246.1"/>
    <property type="molecule type" value="Genomic_DNA"/>
</dbReference>
<evidence type="ECO:0000313" key="2">
    <source>
        <dbReference type="Proteomes" id="UP000295727"/>
    </source>
</evidence>
<name>A0A4P7CWS7_9BURK</name>
<proteinExistence type="predicted"/>
<reference evidence="1 2" key="1">
    <citation type="submission" date="2019-03" db="EMBL/GenBank/DDBJ databases">
        <title>Paraburkholderia sp. 7MH5, isolated from subtropical forest soil.</title>
        <authorList>
            <person name="Gao Z.-H."/>
            <person name="Qiu L.-H."/>
        </authorList>
    </citation>
    <scope>NUCLEOTIDE SEQUENCE [LARGE SCALE GENOMIC DNA]</scope>
    <source>
        <strain evidence="1 2">7MH5</strain>
    </source>
</reference>